<dbReference type="GO" id="GO:0003677">
    <property type="term" value="F:DNA binding"/>
    <property type="evidence" value="ECO:0007669"/>
    <property type="project" value="UniProtKB-KW"/>
</dbReference>
<evidence type="ECO:0000256" key="4">
    <source>
        <dbReference type="ARBA" id="ARBA00023125"/>
    </source>
</evidence>
<gene>
    <name evidence="8" type="ORF">KCG34_12060</name>
</gene>
<keyword evidence="2" id="KW-0805">Transcription regulation</keyword>
<comment type="similarity">
    <text evidence="1">Belongs to the sigma-70 factor family. ECF subfamily.</text>
</comment>
<feature type="domain" description="RNA polymerase sigma factor 70 region 4 type 2" evidence="7">
    <location>
        <begin position="130"/>
        <end position="181"/>
    </location>
</feature>
<dbReference type="PANTHER" id="PTHR43133">
    <property type="entry name" value="RNA POLYMERASE ECF-TYPE SIGMA FACTO"/>
    <property type="match status" value="1"/>
</dbReference>
<dbReference type="SUPFAM" id="SSF88946">
    <property type="entry name" value="Sigma2 domain of RNA polymerase sigma factors"/>
    <property type="match status" value="1"/>
</dbReference>
<dbReference type="Proteomes" id="UP000676409">
    <property type="component" value="Chromosome"/>
</dbReference>
<evidence type="ECO:0000256" key="1">
    <source>
        <dbReference type="ARBA" id="ARBA00010641"/>
    </source>
</evidence>
<dbReference type="RefSeq" id="WP_211940590.1">
    <property type="nucleotide sequence ID" value="NZ_CP073078.1"/>
</dbReference>
<dbReference type="InterPro" id="IPR014284">
    <property type="entry name" value="RNA_pol_sigma-70_dom"/>
</dbReference>
<dbReference type="InterPro" id="IPR013249">
    <property type="entry name" value="RNA_pol_sigma70_r4_t2"/>
</dbReference>
<dbReference type="InterPro" id="IPR039425">
    <property type="entry name" value="RNA_pol_sigma-70-like"/>
</dbReference>
<reference evidence="8" key="1">
    <citation type="submission" date="2021-04" db="EMBL/GenBank/DDBJ databases">
        <title>The complete genome sequence of Caulobacter sp. S6.</title>
        <authorList>
            <person name="Tang Y."/>
            <person name="Ouyang W."/>
            <person name="Liu Q."/>
            <person name="Huang B."/>
            <person name="Guo Z."/>
            <person name="Lei P."/>
        </authorList>
    </citation>
    <scope>NUCLEOTIDE SEQUENCE</scope>
    <source>
        <strain evidence="8">S6</strain>
    </source>
</reference>
<dbReference type="Pfam" id="PF08281">
    <property type="entry name" value="Sigma70_r4_2"/>
    <property type="match status" value="1"/>
</dbReference>
<protein>
    <submittedName>
        <fullName evidence="8">RNA polymerase sigma factor</fullName>
    </submittedName>
</protein>
<dbReference type="InterPro" id="IPR013325">
    <property type="entry name" value="RNA_pol_sigma_r2"/>
</dbReference>
<dbReference type="CDD" id="cd06171">
    <property type="entry name" value="Sigma70_r4"/>
    <property type="match status" value="1"/>
</dbReference>
<dbReference type="KEGG" id="caul:KCG34_12060"/>
<dbReference type="AlphaFoldDB" id="A0A975IX55"/>
<evidence type="ECO:0000256" key="2">
    <source>
        <dbReference type="ARBA" id="ARBA00023015"/>
    </source>
</evidence>
<evidence type="ECO:0000313" key="8">
    <source>
        <dbReference type="EMBL" id="QUD90540.1"/>
    </source>
</evidence>
<dbReference type="InterPro" id="IPR036388">
    <property type="entry name" value="WH-like_DNA-bd_sf"/>
</dbReference>
<dbReference type="PANTHER" id="PTHR43133:SF8">
    <property type="entry name" value="RNA POLYMERASE SIGMA FACTOR HI_1459-RELATED"/>
    <property type="match status" value="1"/>
</dbReference>
<dbReference type="InterPro" id="IPR013324">
    <property type="entry name" value="RNA_pol_sigma_r3/r4-like"/>
</dbReference>
<feature type="domain" description="RNA polymerase sigma-70 region 2" evidence="6">
    <location>
        <begin position="27"/>
        <end position="93"/>
    </location>
</feature>
<dbReference type="Gene3D" id="1.10.10.10">
    <property type="entry name" value="Winged helix-like DNA-binding domain superfamily/Winged helix DNA-binding domain"/>
    <property type="match status" value="1"/>
</dbReference>
<evidence type="ECO:0000313" key="9">
    <source>
        <dbReference type="Proteomes" id="UP000676409"/>
    </source>
</evidence>
<organism evidence="8 9">
    <name type="scientific">Phenylobacterium montanum</name>
    <dbReference type="NCBI Taxonomy" id="2823693"/>
    <lineage>
        <taxon>Bacteria</taxon>
        <taxon>Pseudomonadati</taxon>
        <taxon>Pseudomonadota</taxon>
        <taxon>Alphaproteobacteria</taxon>
        <taxon>Caulobacterales</taxon>
        <taxon>Caulobacteraceae</taxon>
        <taxon>Phenylobacterium</taxon>
    </lineage>
</organism>
<dbReference type="GO" id="GO:0006352">
    <property type="term" value="P:DNA-templated transcription initiation"/>
    <property type="evidence" value="ECO:0007669"/>
    <property type="project" value="InterPro"/>
</dbReference>
<dbReference type="GO" id="GO:0016987">
    <property type="term" value="F:sigma factor activity"/>
    <property type="evidence" value="ECO:0007669"/>
    <property type="project" value="UniProtKB-KW"/>
</dbReference>
<dbReference type="InterPro" id="IPR007627">
    <property type="entry name" value="RNA_pol_sigma70_r2"/>
</dbReference>
<keyword evidence="3" id="KW-0731">Sigma factor</keyword>
<accession>A0A975IX55</accession>
<evidence type="ECO:0000259" key="7">
    <source>
        <dbReference type="Pfam" id="PF08281"/>
    </source>
</evidence>
<dbReference type="SUPFAM" id="SSF88659">
    <property type="entry name" value="Sigma3 and sigma4 domains of RNA polymerase sigma factors"/>
    <property type="match status" value="1"/>
</dbReference>
<keyword evidence="9" id="KW-1185">Reference proteome</keyword>
<evidence type="ECO:0000256" key="3">
    <source>
        <dbReference type="ARBA" id="ARBA00023082"/>
    </source>
</evidence>
<dbReference type="NCBIfam" id="TIGR02937">
    <property type="entry name" value="sigma70-ECF"/>
    <property type="match status" value="1"/>
</dbReference>
<keyword evidence="5" id="KW-0804">Transcription</keyword>
<evidence type="ECO:0000256" key="5">
    <source>
        <dbReference type="ARBA" id="ARBA00023163"/>
    </source>
</evidence>
<keyword evidence="4" id="KW-0238">DNA-binding</keyword>
<sequence>MSLDPTAADQALARRAAEGDDRAFAELVRRHKDGLYRLLRRYTGNPDDAYEAAHEAFIAAWGALRRYDPARPFGAWLRTIAINKARDRSRRSKVRRLLFGDRPIEESGAMQAADPACGAEETLFQIQRARMLDRAIAALPPQLKEPLLLTGFEGLSQQEAGAVLGVSAKTIETRAYRARKILAARLGGSMT</sequence>
<dbReference type="Pfam" id="PF04542">
    <property type="entry name" value="Sigma70_r2"/>
    <property type="match status" value="1"/>
</dbReference>
<dbReference type="EMBL" id="CP073078">
    <property type="protein sequence ID" value="QUD90540.1"/>
    <property type="molecule type" value="Genomic_DNA"/>
</dbReference>
<name>A0A975IX55_9CAUL</name>
<evidence type="ECO:0000259" key="6">
    <source>
        <dbReference type="Pfam" id="PF04542"/>
    </source>
</evidence>
<dbReference type="Gene3D" id="1.10.1740.10">
    <property type="match status" value="1"/>
</dbReference>
<proteinExistence type="inferred from homology"/>